<keyword evidence="6" id="KW-1185">Reference proteome</keyword>
<accession>A0A919AB08</accession>
<dbReference type="InterPro" id="IPR002645">
    <property type="entry name" value="STAS_dom"/>
</dbReference>
<dbReference type="NCBIfam" id="TIGR00377">
    <property type="entry name" value="ant_ant_sig"/>
    <property type="match status" value="1"/>
</dbReference>
<dbReference type="Pfam" id="PF01740">
    <property type="entry name" value="STAS"/>
    <property type="match status" value="1"/>
</dbReference>
<gene>
    <name evidence="5" type="ORF">GCM10018772_21350</name>
</gene>
<reference evidence="5" key="2">
    <citation type="submission" date="2020-09" db="EMBL/GenBank/DDBJ databases">
        <authorList>
            <person name="Sun Q."/>
            <person name="Ohkuma M."/>
        </authorList>
    </citation>
    <scope>NUCLEOTIDE SEQUENCE</scope>
    <source>
        <strain evidence="5">JCM 4477</strain>
    </source>
</reference>
<dbReference type="Proteomes" id="UP000630718">
    <property type="component" value="Unassembled WGS sequence"/>
</dbReference>
<dbReference type="CDD" id="cd07043">
    <property type="entry name" value="STAS_anti-anti-sigma_factors"/>
    <property type="match status" value="1"/>
</dbReference>
<dbReference type="AlphaFoldDB" id="A0A919AB08"/>
<dbReference type="GO" id="GO:0043856">
    <property type="term" value="F:anti-sigma factor antagonist activity"/>
    <property type="evidence" value="ECO:0007669"/>
    <property type="project" value="InterPro"/>
</dbReference>
<dbReference type="SUPFAM" id="SSF52091">
    <property type="entry name" value="SpoIIaa-like"/>
    <property type="match status" value="1"/>
</dbReference>
<comment type="caution">
    <text evidence="5">The sequence shown here is derived from an EMBL/GenBank/DDBJ whole genome shotgun (WGS) entry which is preliminary data.</text>
</comment>
<comment type="similarity">
    <text evidence="1 2">Belongs to the anti-sigma-factor antagonist family.</text>
</comment>
<feature type="compositionally biased region" description="Pro residues" evidence="3">
    <location>
        <begin position="1"/>
        <end position="19"/>
    </location>
</feature>
<evidence type="ECO:0000256" key="3">
    <source>
        <dbReference type="SAM" id="MobiDB-lite"/>
    </source>
</evidence>
<reference evidence="5" key="1">
    <citation type="journal article" date="2014" name="Int. J. Syst. Evol. Microbiol.">
        <title>Complete genome sequence of Corynebacterium casei LMG S-19264T (=DSM 44701T), isolated from a smear-ripened cheese.</title>
        <authorList>
            <consortium name="US DOE Joint Genome Institute (JGI-PGF)"/>
            <person name="Walter F."/>
            <person name="Albersmeier A."/>
            <person name="Kalinowski J."/>
            <person name="Ruckert C."/>
        </authorList>
    </citation>
    <scope>NUCLEOTIDE SEQUENCE</scope>
    <source>
        <strain evidence="5">JCM 4477</strain>
    </source>
</reference>
<dbReference type="InterPro" id="IPR003658">
    <property type="entry name" value="Anti-sigma_ant"/>
</dbReference>
<evidence type="ECO:0000259" key="4">
    <source>
        <dbReference type="PROSITE" id="PS50801"/>
    </source>
</evidence>
<evidence type="ECO:0000313" key="6">
    <source>
        <dbReference type="Proteomes" id="UP000630718"/>
    </source>
</evidence>
<protein>
    <recommendedName>
        <fullName evidence="2">Anti-sigma factor antagonist</fullName>
    </recommendedName>
</protein>
<evidence type="ECO:0000256" key="2">
    <source>
        <dbReference type="RuleBase" id="RU003749"/>
    </source>
</evidence>
<feature type="domain" description="STAS" evidence="4">
    <location>
        <begin position="31"/>
        <end position="140"/>
    </location>
</feature>
<evidence type="ECO:0000313" key="5">
    <source>
        <dbReference type="EMBL" id="GHE96921.1"/>
    </source>
</evidence>
<dbReference type="EMBL" id="BNBI01000004">
    <property type="protein sequence ID" value="GHE96921.1"/>
    <property type="molecule type" value="Genomic_DNA"/>
</dbReference>
<dbReference type="PANTHER" id="PTHR33495:SF2">
    <property type="entry name" value="ANTI-SIGMA FACTOR ANTAGONIST TM_1081-RELATED"/>
    <property type="match status" value="1"/>
</dbReference>
<dbReference type="RefSeq" id="WP_190203930.1">
    <property type="nucleotide sequence ID" value="NZ_BNBI01000004.1"/>
</dbReference>
<name>A0A919AB08_9ACTN</name>
<evidence type="ECO:0000256" key="1">
    <source>
        <dbReference type="ARBA" id="ARBA00009013"/>
    </source>
</evidence>
<dbReference type="PROSITE" id="PS50801">
    <property type="entry name" value="STAS"/>
    <property type="match status" value="1"/>
</dbReference>
<sequence length="142" mass="14801">MTTPPAPDGPRPAAGPPLAGPGGLLPAGPTLSLASHRGPHHAIVTVDGAIDYHTAPQLLGHLSTPETQGVPLLILDLARVDFCDSSALGAFVEIQRRRSAAGHRFALTGVQLEVRRILELTQLTSVLPLHATVEEALAANRP</sequence>
<dbReference type="InterPro" id="IPR036513">
    <property type="entry name" value="STAS_dom_sf"/>
</dbReference>
<organism evidence="5 6">
    <name type="scientific">Streptomyces fumanus</name>
    <dbReference type="NCBI Taxonomy" id="67302"/>
    <lineage>
        <taxon>Bacteria</taxon>
        <taxon>Bacillati</taxon>
        <taxon>Actinomycetota</taxon>
        <taxon>Actinomycetes</taxon>
        <taxon>Kitasatosporales</taxon>
        <taxon>Streptomycetaceae</taxon>
        <taxon>Streptomyces</taxon>
    </lineage>
</organism>
<dbReference type="Gene3D" id="3.30.750.24">
    <property type="entry name" value="STAS domain"/>
    <property type="match status" value="1"/>
</dbReference>
<proteinExistence type="inferred from homology"/>
<dbReference type="PANTHER" id="PTHR33495">
    <property type="entry name" value="ANTI-SIGMA FACTOR ANTAGONIST TM_1081-RELATED-RELATED"/>
    <property type="match status" value="1"/>
</dbReference>
<feature type="region of interest" description="Disordered" evidence="3">
    <location>
        <begin position="1"/>
        <end position="29"/>
    </location>
</feature>